<evidence type="ECO:0000313" key="1">
    <source>
        <dbReference type="EMBL" id="OCL15264.1"/>
    </source>
</evidence>
<sequence>MDEMLSGAARTRYLLEVVPLRFYDFSRMDQFTSVQLADLCIENTKIAVNENGSVKESLLIFLDIGGQGSFFKLVAVTWHHDEEPILTGSRIFVEVLSVFRVLKKQDKISPSCPKFSSTKSR</sequence>
<organism evidence="1 2">
    <name type="scientific">Glonium stellatum</name>
    <dbReference type="NCBI Taxonomy" id="574774"/>
    <lineage>
        <taxon>Eukaryota</taxon>
        <taxon>Fungi</taxon>
        <taxon>Dikarya</taxon>
        <taxon>Ascomycota</taxon>
        <taxon>Pezizomycotina</taxon>
        <taxon>Dothideomycetes</taxon>
        <taxon>Pleosporomycetidae</taxon>
        <taxon>Gloniales</taxon>
        <taxon>Gloniaceae</taxon>
        <taxon>Glonium</taxon>
    </lineage>
</organism>
<keyword evidence="2" id="KW-1185">Reference proteome</keyword>
<protein>
    <submittedName>
        <fullName evidence="1">Uncharacterized protein</fullName>
    </submittedName>
</protein>
<gene>
    <name evidence="1" type="ORF">AOQ84DRAFT_329714</name>
</gene>
<accession>A0A8E2FDX4</accession>
<evidence type="ECO:0000313" key="2">
    <source>
        <dbReference type="Proteomes" id="UP000250140"/>
    </source>
</evidence>
<dbReference type="Proteomes" id="UP000250140">
    <property type="component" value="Unassembled WGS sequence"/>
</dbReference>
<name>A0A8E2FDX4_9PEZI</name>
<reference evidence="1 2" key="1">
    <citation type="journal article" date="2016" name="Nat. Commun.">
        <title>Ectomycorrhizal ecology is imprinted in the genome of the dominant symbiotic fungus Cenococcum geophilum.</title>
        <authorList>
            <consortium name="DOE Joint Genome Institute"/>
            <person name="Peter M."/>
            <person name="Kohler A."/>
            <person name="Ohm R.A."/>
            <person name="Kuo A."/>
            <person name="Krutzmann J."/>
            <person name="Morin E."/>
            <person name="Arend M."/>
            <person name="Barry K.W."/>
            <person name="Binder M."/>
            <person name="Choi C."/>
            <person name="Clum A."/>
            <person name="Copeland A."/>
            <person name="Grisel N."/>
            <person name="Haridas S."/>
            <person name="Kipfer T."/>
            <person name="LaButti K."/>
            <person name="Lindquist E."/>
            <person name="Lipzen A."/>
            <person name="Maire R."/>
            <person name="Meier B."/>
            <person name="Mihaltcheva S."/>
            <person name="Molinier V."/>
            <person name="Murat C."/>
            <person name="Poggeler S."/>
            <person name="Quandt C.A."/>
            <person name="Sperisen C."/>
            <person name="Tritt A."/>
            <person name="Tisserant E."/>
            <person name="Crous P.W."/>
            <person name="Henrissat B."/>
            <person name="Nehls U."/>
            <person name="Egli S."/>
            <person name="Spatafora J.W."/>
            <person name="Grigoriev I.V."/>
            <person name="Martin F.M."/>
        </authorList>
    </citation>
    <scope>NUCLEOTIDE SEQUENCE [LARGE SCALE GENOMIC DNA]</scope>
    <source>
        <strain evidence="1 2">CBS 207.34</strain>
    </source>
</reference>
<proteinExistence type="predicted"/>
<dbReference type="EMBL" id="KV748469">
    <property type="protein sequence ID" value="OCL15264.1"/>
    <property type="molecule type" value="Genomic_DNA"/>
</dbReference>
<dbReference type="AlphaFoldDB" id="A0A8E2FDX4"/>
<dbReference type="OrthoDB" id="3853825at2759"/>